<dbReference type="Bgee" id="WBGene00020092">
    <property type="expression patterns" value="Expressed in pharyngeal muscle cell (C elegans) and 3 other cell types or tissues"/>
</dbReference>
<feature type="compositionally biased region" description="Polar residues" evidence="2">
    <location>
        <begin position="157"/>
        <end position="174"/>
    </location>
</feature>
<evidence type="ECO:0000313" key="6">
    <source>
        <dbReference type="Proteomes" id="UP000001940"/>
    </source>
</evidence>
<dbReference type="SUPFAM" id="SSF48464">
    <property type="entry name" value="ENTH/VHS domain"/>
    <property type="match status" value="1"/>
</dbReference>
<protein>
    <submittedName>
        <fullName evidence="5">CID domain-containing protein</fullName>
    </submittedName>
</protein>
<keyword evidence="3" id="KW-1133">Transmembrane helix</keyword>
<dbReference type="RefSeq" id="NP_001367577.1">
    <property type="nucleotide sequence ID" value="NM_001379694.3"/>
</dbReference>
<dbReference type="Proteomes" id="UP000001940">
    <property type="component" value="Chromosome III"/>
</dbReference>
<dbReference type="Gene3D" id="1.25.40.90">
    <property type="match status" value="1"/>
</dbReference>
<dbReference type="OrthoDB" id="343582at2759"/>
<dbReference type="PANTHER" id="PTHR15921:SF3">
    <property type="entry name" value="PRE-MRNA CLEAVAGE COMPLEX 2 PROTEIN PCF11"/>
    <property type="match status" value="1"/>
</dbReference>
<dbReference type="PANTHER" id="PTHR15921">
    <property type="entry name" value="PRE-MRNA CLEAVAGE COMPLEX II"/>
    <property type="match status" value="1"/>
</dbReference>
<gene>
    <name evidence="5 7" type="primary">pcf-11</name>
    <name evidence="5" type="ORF">CELE_R144.2</name>
    <name evidence="7" type="ORF">R144.2</name>
</gene>
<proteinExistence type="evidence at protein level"/>
<evidence type="ECO:0000256" key="1">
    <source>
        <dbReference type="SAM" id="Coils"/>
    </source>
</evidence>
<feature type="coiled-coil region" evidence="1">
    <location>
        <begin position="1"/>
        <end position="28"/>
    </location>
</feature>
<sequence>MESVESAARDYRETLAELRNNNKTQINLLTILADDFKKAAPQIVEVIERHLTTCSPSQKLLVMYVCDSILKNVKKPNDYDALFARKIVSMFEHAFRQGDERIRTSLYRIRVTWASTTLFMPSKLYELDMKINKLDPNWPISNPQTGRALRDDPQVMAPSQSRPAGNATSPAASTSTNRVFVNPKFIGSSTPGAASASKTVVEKTVKYSCELLFSHVFQCITFYVLSLFFHISSDRLFIMKKKEMLYLSFFTGIMEVEKISDRIGKKHNILRHCSNKLFPIGWDIC</sequence>
<dbReference type="CDD" id="cd16982">
    <property type="entry name" value="CID_Pcf11"/>
    <property type="match status" value="1"/>
</dbReference>
<dbReference type="AlphaFoldDB" id="Q8IFZ4"/>
<dbReference type="GO" id="GO:0006369">
    <property type="term" value="P:termination of RNA polymerase II transcription"/>
    <property type="evidence" value="ECO:0007669"/>
    <property type="project" value="InterPro"/>
</dbReference>
<evidence type="ECO:0000256" key="2">
    <source>
        <dbReference type="SAM" id="MobiDB-lite"/>
    </source>
</evidence>
<dbReference type="InterPro" id="IPR008942">
    <property type="entry name" value="ENTH_VHS"/>
</dbReference>
<dbReference type="SMR" id="Q8IFZ4"/>
<feature type="domain" description="CID" evidence="4">
    <location>
        <begin position="3"/>
        <end position="135"/>
    </location>
</feature>
<name>Q8IFZ4_CAEEL</name>
<dbReference type="UCSC" id="R144.2b">
    <property type="organism name" value="c. elegans"/>
</dbReference>
<reference evidence="5 6" key="1">
    <citation type="journal article" date="1998" name="Science">
        <title>Genome sequence of the nematode C. elegans: a platform for investigating biology.</title>
        <authorList>
            <consortium name="The C. elegans sequencing consortium"/>
            <person name="Sulson J.E."/>
            <person name="Waterston R."/>
        </authorList>
    </citation>
    <scope>NUCLEOTIDE SEQUENCE [LARGE SCALE GENOMIC DNA]</scope>
    <source>
        <strain evidence="5 6">Bristol N2</strain>
    </source>
</reference>
<dbReference type="Pfam" id="PF04818">
    <property type="entry name" value="CID"/>
    <property type="match status" value="1"/>
</dbReference>
<keyword evidence="3" id="KW-0812">Transmembrane</keyword>
<dbReference type="GO" id="GO:0000993">
    <property type="term" value="F:RNA polymerase II complex binding"/>
    <property type="evidence" value="ECO:0007669"/>
    <property type="project" value="InterPro"/>
</dbReference>
<dbReference type="WormBase" id="R144.2b">
    <property type="protein sequence ID" value="CE32709"/>
    <property type="gene ID" value="WBGene00020092"/>
    <property type="gene designation" value="pcf-11"/>
</dbReference>
<feature type="transmembrane region" description="Helical" evidence="3">
    <location>
        <begin position="212"/>
        <end position="232"/>
    </location>
</feature>
<dbReference type="HOGENOM" id="CLU_977390_0_0_1"/>
<dbReference type="SMART" id="SM00582">
    <property type="entry name" value="RPR"/>
    <property type="match status" value="1"/>
</dbReference>
<evidence type="ECO:0000256" key="3">
    <source>
        <dbReference type="SAM" id="Phobius"/>
    </source>
</evidence>
<dbReference type="PeptideAtlas" id="Q8IFZ4"/>
<evidence type="ECO:0000259" key="4">
    <source>
        <dbReference type="PROSITE" id="PS51391"/>
    </source>
</evidence>
<evidence type="ECO:0007829" key="8">
    <source>
        <dbReference type="PeptideAtlas" id="Q8IFZ4"/>
    </source>
</evidence>
<dbReference type="GO" id="GO:0031124">
    <property type="term" value="P:mRNA 3'-end processing"/>
    <property type="evidence" value="ECO:0007669"/>
    <property type="project" value="InterPro"/>
</dbReference>
<dbReference type="ExpressionAtlas" id="Q8IFZ4">
    <property type="expression patterns" value="baseline and differential"/>
</dbReference>
<keyword evidence="1" id="KW-0175">Coiled coil</keyword>
<dbReference type="GeneID" id="246008"/>
<dbReference type="InterPro" id="IPR045154">
    <property type="entry name" value="PCF11-like"/>
</dbReference>
<dbReference type="EMBL" id="BX284603">
    <property type="protein sequence ID" value="CCD65871.1"/>
    <property type="molecule type" value="Genomic_DNA"/>
</dbReference>
<dbReference type="CTD" id="246008"/>
<evidence type="ECO:0000313" key="5">
    <source>
        <dbReference type="EMBL" id="CCD65871.1"/>
    </source>
</evidence>
<evidence type="ECO:0000313" key="7">
    <source>
        <dbReference type="WormBase" id="R144.2b"/>
    </source>
</evidence>
<organism evidence="5 6">
    <name type="scientific">Caenorhabditis elegans</name>
    <dbReference type="NCBI Taxonomy" id="6239"/>
    <lineage>
        <taxon>Eukaryota</taxon>
        <taxon>Metazoa</taxon>
        <taxon>Ecdysozoa</taxon>
        <taxon>Nematoda</taxon>
        <taxon>Chromadorea</taxon>
        <taxon>Rhabditida</taxon>
        <taxon>Rhabditina</taxon>
        <taxon>Rhabditomorpha</taxon>
        <taxon>Rhabditoidea</taxon>
        <taxon>Rhabditidae</taxon>
        <taxon>Peloderinae</taxon>
        <taxon>Caenorhabditis</taxon>
    </lineage>
</organism>
<keyword evidence="3" id="KW-0472">Membrane</keyword>
<dbReference type="GO" id="GO:0003729">
    <property type="term" value="F:mRNA binding"/>
    <property type="evidence" value="ECO:0007669"/>
    <property type="project" value="InterPro"/>
</dbReference>
<keyword evidence="8" id="KW-1267">Proteomics identification</keyword>
<dbReference type="InterPro" id="IPR006569">
    <property type="entry name" value="CID_dom"/>
</dbReference>
<accession>Q8IFZ4</accession>
<feature type="region of interest" description="Disordered" evidence="2">
    <location>
        <begin position="142"/>
        <end position="174"/>
    </location>
</feature>
<dbReference type="InterPro" id="IPR047415">
    <property type="entry name" value="Pcf11_CID"/>
</dbReference>
<dbReference type="PROSITE" id="PS51391">
    <property type="entry name" value="CID"/>
    <property type="match status" value="1"/>
</dbReference>
<dbReference type="AGR" id="WB:WBGene00020092"/>
<keyword evidence="6" id="KW-1185">Reference proteome</keyword>
<dbReference type="FunFam" id="1.25.40.90:FF:000023">
    <property type="entry name" value="polyadenylation and cleavage factor homolog 4"/>
    <property type="match status" value="1"/>
</dbReference>